<keyword evidence="5" id="KW-1185">Reference proteome</keyword>
<feature type="region of interest" description="Disordered" evidence="2">
    <location>
        <begin position="74"/>
        <end position="97"/>
    </location>
</feature>
<dbReference type="Proteomes" id="UP000005798">
    <property type="component" value="Unassembled WGS sequence"/>
</dbReference>
<dbReference type="SUPFAM" id="SSF53187">
    <property type="entry name" value="Zn-dependent exopeptidases"/>
    <property type="match status" value="1"/>
</dbReference>
<evidence type="ECO:0000256" key="1">
    <source>
        <dbReference type="ARBA" id="ARBA00022801"/>
    </source>
</evidence>
<protein>
    <submittedName>
        <fullName evidence="4">N-acetylmuramoyl-L-alanine amidase</fullName>
        <ecNumber evidence="4">3.5.1.28</ecNumber>
    </submittedName>
</protein>
<dbReference type="AlphaFoldDB" id="B0N1M9"/>
<feature type="compositionally biased region" description="Basic and acidic residues" evidence="2">
    <location>
        <begin position="74"/>
        <end position="83"/>
    </location>
</feature>
<dbReference type="InterPro" id="IPR050695">
    <property type="entry name" value="N-acetylmuramoyl_amidase_3"/>
</dbReference>
<evidence type="ECO:0000313" key="5">
    <source>
        <dbReference type="Proteomes" id="UP000005798"/>
    </source>
</evidence>
<evidence type="ECO:0000313" key="4">
    <source>
        <dbReference type="EMBL" id="EDS19656.1"/>
    </source>
</evidence>
<name>B0N1M9_9FIRM</name>
<feature type="domain" description="MurNAc-LAA" evidence="3">
    <location>
        <begin position="149"/>
        <end position="268"/>
    </location>
</feature>
<dbReference type="HOGENOM" id="CLU_014322_3_3_9"/>
<dbReference type="EC" id="3.5.1.28" evidence="4"/>
<dbReference type="InterPro" id="IPR002508">
    <property type="entry name" value="MurNAc-LAA_cat"/>
</dbReference>
<dbReference type="PANTHER" id="PTHR30404:SF0">
    <property type="entry name" value="N-ACETYLMURAMOYL-L-ALANINE AMIDASE AMIC"/>
    <property type="match status" value="1"/>
</dbReference>
<dbReference type="CDD" id="cd02696">
    <property type="entry name" value="MurNAc-LAA"/>
    <property type="match status" value="1"/>
</dbReference>
<dbReference type="GO" id="GO:0030288">
    <property type="term" value="C:outer membrane-bounded periplasmic space"/>
    <property type="evidence" value="ECO:0007669"/>
    <property type="project" value="TreeGrafter"/>
</dbReference>
<dbReference type="Gene3D" id="3.40.630.40">
    <property type="entry name" value="Zn-dependent exopeptidases"/>
    <property type="match status" value="1"/>
</dbReference>
<dbReference type="Pfam" id="PF01520">
    <property type="entry name" value="Amidase_3"/>
    <property type="match status" value="1"/>
</dbReference>
<dbReference type="eggNOG" id="COG0860">
    <property type="taxonomic scope" value="Bacteria"/>
</dbReference>
<keyword evidence="1 4" id="KW-0378">Hydrolase</keyword>
<reference evidence="4" key="2">
    <citation type="submission" date="2014-06" db="EMBL/GenBank/DDBJ databases">
        <title>Draft genome sequence of Clostridium ramosum(DSM 1402).</title>
        <authorList>
            <person name="Sudarsanam P."/>
            <person name="Ley R."/>
            <person name="Guruge J."/>
            <person name="Turnbaugh P.J."/>
            <person name="Mahowald M."/>
            <person name="Liep D."/>
            <person name="Gordon J."/>
        </authorList>
    </citation>
    <scope>NUCLEOTIDE SEQUENCE</scope>
    <source>
        <strain evidence="4">DSM 1402</strain>
    </source>
</reference>
<evidence type="ECO:0000259" key="3">
    <source>
        <dbReference type="SMART" id="SM00646"/>
    </source>
</evidence>
<comment type="caution">
    <text evidence="4">The sequence shown here is derived from an EMBL/GenBank/DDBJ whole genome shotgun (WGS) entry which is preliminary data.</text>
</comment>
<sequence>MGEIMKKLLSIFLIMLCFSGCKQNNDSELIKTEAVEAQQTAFVEKEGEVLVPESLRTVQLPIVGDSRVIVIDAGHQRRGDSNKEPIGPGASQTKAKVTTGATGISTGNLESAINLEVALKLQKKLEDSGYQVIMVRTSQDVNISNQQRAEIANKNNAGAFIRLHCNSDDSSSIHGTLTMAPSESNPYCSQIATASQRLSKTVVNSICNQTGSKNRGVIITDVMSGINWCQVPVTIVEMGFMSNPDEDRLLGDSTYQDKIVTGIVLGINEYFKN</sequence>
<reference evidence="4" key="1">
    <citation type="submission" date="2007-11" db="EMBL/GenBank/DDBJ databases">
        <authorList>
            <person name="Fulton L."/>
            <person name="Clifton S."/>
            <person name="Fulton B."/>
            <person name="Xu J."/>
            <person name="Minx P."/>
            <person name="Pepin K.H."/>
            <person name="Johnson M."/>
            <person name="Thiruvilangam P."/>
            <person name="Bhonagiri V."/>
            <person name="Nash W.E."/>
            <person name="Mardis E.R."/>
            <person name="Wilson R.K."/>
        </authorList>
    </citation>
    <scope>NUCLEOTIDE SEQUENCE [LARGE SCALE GENOMIC DNA]</scope>
    <source>
        <strain evidence="4">DSM 1402</strain>
    </source>
</reference>
<dbReference type="GO" id="GO:0008745">
    <property type="term" value="F:N-acetylmuramoyl-L-alanine amidase activity"/>
    <property type="evidence" value="ECO:0007669"/>
    <property type="project" value="UniProtKB-EC"/>
</dbReference>
<proteinExistence type="predicted"/>
<accession>B0N1M9</accession>
<dbReference type="SMART" id="SM00646">
    <property type="entry name" value="Ami_3"/>
    <property type="match status" value="1"/>
</dbReference>
<dbReference type="PANTHER" id="PTHR30404">
    <property type="entry name" value="N-ACETYLMURAMOYL-L-ALANINE AMIDASE"/>
    <property type="match status" value="1"/>
</dbReference>
<gene>
    <name evidence="4" type="ORF">CLORAM_00531</name>
</gene>
<evidence type="ECO:0000256" key="2">
    <source>
        <dbReference type="SAM" id="MobiDB-lite"/>
    </source>
</evidence>
<organism evidence="4 5">
    <name type="scientific">Thomasclavelia ramosa DSM 1402</name>
    <dbReference type="NCBI Taxonomy" id="445974"/>
    <lineage>
        <taxon>Bacteria</taxon>
        <taxon>Bacillati</taxon>
        <taxon>Bacillota</taxon>
        <taxon>Erysipelotrichia</taxon>
        <taxon>Erysipelotrichales</taxon>
        <taxon>Coprobacillaceae</taxon>
        <taxon>Thomasclavelia</taxon>
    </lineage>
</organism>
<dbReference type="GO" id="GO:0009253">
    <property type="term" value="P:peptidoglycan catabolic process"/>
    <property type="evidence" value="ECO:0007669"/>
    <property type="project" value="InterPro"/>
</dbReference>
<dbReference type="EMBL" id="ABFX02000003">
    <property type="protein sequence ID" value="EDS19656.1"/>
    <property type="molecule type" value="Genomic_DNA"/>
</dbReference>